<evidence type="ECO:0000313" key="2">
    <source>
        <dbReference type="Proteomes" id="UP000220914"/>
    </source>
</evidence>
<reference evidence="1 2" key="1">
    <citation type="submission" date="2017-10" db="EMBL/GenBank/DDBJ databases">
        <title>The new phylogeny of genus Mycobacterium.</title>
        <authorList>
            <person name="Tortoli E."/>
            <person name="Trovato A."/>
            <person name="Cirillo D.M."/>
        </authorList>
    </citation>
    <scope>NUCLEOTIDE SEQUENCE [LARGE SCALE GENOMIC DNA]</scope>
    <source>
        <strain evidence="1 2">CCUG37673</strain>
    </source>
</reference>
<comment type="caution">
    <text evidence="1">The sequence shown here is derived from an EMBL/GenBank/DDBJ whole genome shotgun (WGS) entry which is preliminary data.</text>
</comment>
<dbReference type="RefSeq" id="WP_097941491.1">
    <property type="nucleotide sequence ID" value="NZ_BLKS01000001.1"/>
</dbReference>
<dbReference type="OrthoDB" id="3680186at2"/>
<name>A0A2A7MYR2_MYCAG</name>
<dbReference type="EMBL" id="PDCP01000032">
    <property type="protein sequence ID" value="PEG36699.1"/>
    <property type="molecule type" value="Genomic_DNA"/>
</dbReference>
<proteinExistence type="predicted"/>
<evidence type="ECO:0000313" key="1">
    <source>
        <dbReference type="EMBL" id="PEG36699.1"/>
    </source>
</evidence>
<keyword evidence="2" id="KW-1185">Reference proteome</keyword>
<sequence>MSAGGVFVRLTSSIGAAAAVALWGTQPGVAGAVPDLDTYPGGPTRTVIIPDPKLTGGVEVLRAELPEQWAILEDSEAPATRGFLGYPAGGSSDLPLRFDVAFEGTIEDLKPPIETGCYHHGDPPYPAASIEDVTAKTGDGTGFRKMGDRIAEYRVWQANCPQEGINPQVRAAWLLPEDDIAIYQQWPTKFNDAIVASMQPLR</sequence>
<gene>
    <name evidence="1" type="ORF">CQY20_18250</name>
</gene>
<dbReference type="Proteomes" id="UP000220914">
    <property type="component" value="Unassembled WGS sequence"/>
</dbReference>
<accession>A0A2A7MYR2</accession>
<dbReference type="AlphaFoldDB" id="A0A2A7MYR2"/>
<protein>
    <submittedName>
        <fullName evidence="1">Uncharacterized protein</fullName>
    </submittedName>
</protein>
<organism evidence="1 2">
    <name type="scientific">Mycolicibacterium agri</name>
    <name type="common">Mycobacterium agri</name>
    <dbReference type="NCBI Taxonomy" id="36811"/>
    <lineage>
        <taxon>Bacteria</taxon>
        <taxon>Bacillati</taxon>
        <taxon>Actinomycetota</taxon>
        <taxon>Actinomycetes</taxon>
        <taxon>Mycobacteriales</taxon>
        <taxon>Mycobacteriaceae</taxon>
        <taxon>Mycolicibacterium</taxon>
    </lineage>
</organism>